<dbReference type="PANTHER" id="PTHR43191">
    <property type="entry name" value="RRNA METHYLTRANSFERASE 3"/>
    <property type="match status" value="1"/>
</dbReference>
<dbReference type="PANTHER" id="PTHR43191:SF2">
    <property type="entry name" value="RRNA METHYLTRANSFERASE 3, MITOCHONDRIAL"/>
    <property type="match status" value="1"/>
</dbReference>
<dbReference type="Proteomes" id="UP000625711">
    <property type="component" value="Unassembled WGS sequence"/>
</dbReference>
<feature type="region of interest" description="Disordered" evidence="3">
    <location>
        <begin position="34"/>
        <end position="68"/>
    </location>
</feature>
<evidence type="ECO:0000256" key="1">
    <source>
        <dbReference type="ARBA" id="ARBA00022603"/>
    </source>
</evidence>
<evidence type="ECO:0000313" key="5">
    <source>
        <dbReference type="EMBL" id="KAF7273139.1"/>
    </source>
</evidence>
<protein>
    <recommendedName>
        <fullName evidence="4">RNA 2-O ribose methyltransferase substrate binding domain-containing protein</fullName>
    </recommendedName>
</protein>
<dbReference type="CDD" id="cd18106">
    <property type="entry name" value="SpoU-like_RNMTL1"/>
    <property type="match status" value="1"/>
</dbReference>
<proteinExistence type="predicted"/>
<reference evidence="5" key="1">
    <citation type="submission" date="2020-08" db="EMBL/GenBank/DDBJ databases">
        <title>Genome sequencing and assembly of the red palm weevil Rhynchophorus ferrugineus.</title>
        <authorList>
            <person name="Dias G.B."/>
            <person name="Bergman C.M."/>
            <person name="Manee M."/>
        </authorList>
    </citation>
    <scope>NUCLEOTIDE SEQUENCE</scope>
    <source>
        <strain evidence="5">AA-2017</strain>
        <tissue evidence="5">Whole larva</tissue>
    </source>
</reference>
<dbReference type="InterPro" id="IPR051259">
    <property type="entry name" value="rRNA_Methyltransferase"/>
</dbReference>
<dbReference type="GO" id="GO:0005737">
    <property type="term" value="C:cytoplasm"/>
    <property type="evidence" value="ECO:0007669"/>
    <property type="project" value="UniProtKB-ARBA"/>
</dbReference>
<dbReference type="Pfam" id="PF00588">
    <property type="entry name" value="SpoU_methylase"/>
    <property type="match status" value="1"/>
</dbReference>
<evidence type="ECO:0000256" key="3">
    <source>
        <dbReference type="SAM" id="MobiDB-lite"/>
    </source>
</evidence>
<dbReference type="InterPro" id="IPR029026">
    <property type="entry name" value="tRNA_m1G_MTases_N"/>
</dbReference>
<dbReference type="GO" id="GO:0003723">
    <property type="term" value="F:RNA binding"/>
    <property type="evidence" value="ECO:0007669"/>
    <property type="project" value="InterPro"/>
</dbReference>
<evidence type="ECO:0000256" key="2">
    <source>
        <dbReference type="ARBA" id="ARBA00022679"/>
    </source>
</evidence>
<name>A0A834I547_RHYFE</name>
<dbReference type="InterPro" id="IPR013123">
    <property type="entry name" value="SpoU_subst-bd"/>
</dbReference>
<comment type="caution">
    <text evidence="5">The sequence shown here is derived from an EMBL/GenBank/DDBJ whole genome shotgun (WGS) entry which is preliminary data.</text>
</comment>
<dbReference type="SUPFAM" id="SSF75217">
    <property type="entry name" value="alpha/beta knot"/>
    <property type="match status" value="1"/>
</dbReference>
<dbReference type="AlphaFoldDB" id="A0A834I547"/>
<dbReference type="SMART" id="SM00967">
    <property type="entry name" value="SpoU_sub_bind"/>
    <property type="match status" value="1"/>
</dbReference>
<dbReference type="Gene3D" id="3.40.1280.10">
    <property type="match status" value="1"/>
</dbReference>
<dbReference type="Gene3D" id="3.30.1330.30">
    <property type="match status" value="1"/>
</dbReference>
<dbReference type="OrthoDB" id="270651at2759"/>
<dbReference type="GO" id="GO:0032259">
    <property type="term" value="P:methylation"/>
    <property type="evidence" value="ECO:0007669"/>
    <property type="project" value="UniProtKB-KW"/>
</dbReference>
<keyword evidence="6" id="KW-1185">Reference proteome</keyword>
<dbReference type="InterPro" id="IPR029064">
    <property type="entry name" value="Ribosomal_eL30-like_sf"/>
</dbReference>
<keyword evidence="1" id="KW-0489">Methyltransferase</keyword>
<sequence>MANLLKNKISQQLQQARYLPRWVQRHVKSIIEPNNYNPITDSVQPQNQHDPTQNNILPNKNTDNKTQVSSTIRKTKEKCTGLLKTTFDTDGNLVYTKMGNNDIRKLMLLEGKTLIKEALQSGCKLKYILFSRSKEVEYLKPFLPKADTDIFKIPYRELQSWSDLVTAPGIMAIFQIPDLSRFEPTNPLPITVVCDNIREPSNLGAILRICSGAGCEKIVLTKGCVNVWETKVLRSSSGAHFKIKVVNRPEVDDLSTILPKNCNIFIADNKTVNFATNEHSSGNLPIVPYFSVDFKLSQHIVLVIGGETEGISDKSYQLAADHGGARLNIPLENGLNSLNSGSALGIIIFEIKRQLINLKQSELDTCIVERIKEHA</sequence>
<dbReference type="GO" id="GO:0008173">
    <property type="term" value="F:RNA methyltransferase activity"/>
    <property type="evidence" value="ECO:0007669"/>
    <property type="project" value="InterPro"/>
</dbReference>
<feature type="domain" description="RNA 2-O ribose methyltransferase substrate binding" evidence="4">
    <location>
        <begin position="108"/>
        <end position="180"/>
    </location>
</feature>
<dbReference type="SUPFAM" id="SSF55315">
    <property type="entry name" value="L30e-like"/>
    <property type="match status" value="1"/>
</dbReference>
<evidence type="ECO:0000313" key="6">
    <source>
        <dbReference type="Proteomes" id="UP000625711"/>
    </source>
</evidence>
<dbReference type="InterPro" id="IPR001537">
    <property type="entry name" value="SpoU_MeTrfase"/>
</dbReference>
<evidence type="ECO:0000259" key="4">
    <source>
        <dbReference type="SMART" id="SM00967"/>
    </source>
</evidence>
<organism evidence="5 6">
    <name type="scientific">Rhynchophorus ferrugineus</name>
    <name type="common">Red palm weevil</name>
    <name type="synonym">Curculio ferrugineus</name>
    <dbReference type="NCBI Taxonomy" id="354439"/>
    <lineage>
        <taxon>Eukaryota</taxon>
        <taxon>Metazoa</taxon>
        <taxon>Ecdysozoa</taxon>
        <taxon>Arthropoda</taxon>
        <taxon>Hexapoda</taxon>
        <taxon>Insecta</taxon>
        <taxon>Pterygota</taxon>
        <taxon>Neoptera</taxon>
        <taxon>Endopterygota</taxon>
        <taxon>Coleoptera</taxon>
        <taxon>Polyphaga</taxon>
        <taxon>Cucujiformia</taxon>
        <taxon>Curculionidae</taxon>
        <taxon>Dryophthorinae</taxon>
        <taxon>Rhynchophorus</taxon>
    </lineage>
</organism>
<dbReference type="GO" id="GO:0006396">
    <property type="term" value="P:RNA processing"/>
    <property type="evidence" value="ECO:0007669"/>
    <property type="project" value="InterPro"/>
</dbReference>
<dbReference type="EMBL" id="JAACXV010013552">
    <property type="protein sequence ID" value="KAF7273139.1"/>
    <property type="molecule type" value="Genomic_DNA"/>
</dbReference>
<dbReference type="InterPro" id="IPR029028">
    <property type="entry name" value="Alpha/beta_knot_MTases"/>
</dbReference>
<gene>
    <name evidence="5" type="ORF">GWI33_014133</name>
</gene>
<keyword evidence="2" id="KW-0808">Transferase</keyword>
<accession>A0A834I547</accession>